<protein>
    <submittedName>
        <fullName evidence="2">Uncharacterized protein</fullName>
    </submittedName>
</protein>
<accession>A0A378NSV2</accession>
<evidence type="ECO:0000313" key="2">
    <source>
        <dbReference type="EMBL" id="STY71463.1"/>
    </source>
</evidence>
<dbReference type="RefSeq" id="WP_115151788.1">
    <property type="nucleotide sequence ID" value="NZ_UGPP01000001.1"/>
</dbReference>
<sequence>MATNVKYYCMAFLKDGTPSVRTFASTKSIENKNEDERDKYIIELKNKVKNMTDDTLEAIEIILAADYDLYVNGDGTNTYVRDMETGTPKVYVPPEPTKEELQAQALANLESEYNAQKEEFKKDLDTANLAGNTEAVQSIQQEFMEFNKAYEEAKNNILEKGVE</sequence>
<reference evidence="2 3" key="1">
    <citation type="submission" date="2018-06" db="EMBL/GenBank/DDBJ databases">
        <authorList>
            <consortium name="Pathogen Informatics"/>
            <person name="Doyle S."/>
        </authorList>
    </citation>
    <scope>NUCLEOTIDE SEQUENCE [LARGE SCALE GENOMIC DNA]</scope>
    <source>
        <strain evidence="2 3">NCTC10571</strain>
    </source>
</reference>
<organism evidence="2 3">
    <name type="scientific">Megamonas hypermegale</name>
    <dbReference type="NCBI Taxonomy" id="158847"/>
    <lineage>
        <taxon>Bacteria</taxon>
        <taxon>Bacillati</taxon>
        <taxon>Bacillota</taxon>
        <taxon>Negativicutes</taxon>
        <taxon>Selenomonadales</taxon>
        <taxon>Selenomonadaceae</taxon>
        <taxon>Megamonas</taxon>
    </lineage>
</organism>
<keyword evidence="1" id="KW-0175">Coiled coil</keyword>
<name>A0A378NSV2_9FIRM</name>
<proteinExistence type="predicted"/>
<feature type="coiled-coil region" evidence="1">
    <location>
        <begin position="99"/>
        <end position="156"/>
    </location>
</feature>
<dbReference type="Proteomes" id="UP000255234">
    <property type="component" value="Unassembled WGS sequence"/>
</dbReference>
<dbReference type="EMBL" id="UGPP01000001">
    <property type="protein sequence ID" value="STY71463.1"/>
    <property type="molecule type" value="Genomic_DNA"/>
</dbReference>
<evidence type="ECO:0000313" key="3">
    <source>
        <dbReference type="Proteomes" id="UP000255234"/>
    </source>
</evidence>
<evidence type="ECO:0000256" key="1">
    <source>
        <dbReference type="SAM" id="Coils"/>
    </source>
</evidence>
<gene>
    <name evidence="2" type="ORF">NCTC10571_01619</name>
</gene>
<dbReference type="AlphaFoldDB" id="A0A378NSV2"/>